<keyword evidence="11 13" id="KW-0472">Membrane</keyword>
<feature type="transmembrane region" description="Helical" evidence="13">
    <location>
        <begin position="939"/>
        <end position="962"/>
    </location>
</feature>
<dbReference type="GO" id="GO:0140581">
    <property type="term" value="F:P-type monovalent copper transporter activity"/>
    <property type="evidence" value="ECO:0007669"/>
    <property type="project" value="UniProtKB-EC"/>
</dbReference>
<feature type="transmembrane region" description="Helical" evidence="13">
    <location>
        <begin position="446"/>
        <end position="468"/>
    </location>
</feature>
<protein>
    <recommendedName>
        <fullName evidence="3">P-type Cu(+) transporter</fullName>
        <ecNumber evidence="3">7.2.2.8</ecNumber>
    </recommendedName>
</protein>
<dbReference type="Gene3D" id="3.30.70.100">
    <property type="match status" value="1"/>
</dbReference>
<organism evidence="15">
    <name type="scientific">Cladocopium goreaui</name>
    <dbReference type="NCBI Taxonomy" id="2562237"/>
    <lineage>
        <taxon>Eukaryota</taxon>
        <taxon>Sar</taxon>
        <taxon>Alveolata</taxon>
        <taxon>Dinophyceae</taxon>
        <taxon>Suessiales</taxon>
        <taxon>Symbiodiniaceae</taxon>
        <taxon>Cladocopium</taxon>
    </lineage>
</organism>
<feature type="transmembrane region" description="Helical" evidence="13">
    <location>
        <begin position="910"/>
        <end position="933"/>
    </location>
</feature>
<dbReference type="SUPFAM" id="SSF81660">
    <property type="entry name" value="Metal cation-transporting ATPase, ATP-binding domain N"/>
    <property type="match status" value="1"/>
</dbReference>
<keyword evidence="17" id="KW-1185">Reference proteome</keyword>
<dbReference type="SUPFAM" id="SSF55008">
    <property type="entry name" value="HMA, heavy metal-associated domain"/>
    <property type="match status" value="1"/>
</dbReference>
<dbReference type="OrthoDB" id="412834at2759"/>
<feature type="transmembrane region" description="Helical" evidence="13">
    <location>
        <begin position="179"/>
        <end position="199"/>
    </location>
</feature>
<dbReference type="EMBL" id="CAMXCT010002145">
    <property type="protein sequence ID" value="CAI3995994.1"/>
    <property type="molecule type" value="Genomic_DNA"/>
</dbReference>
<dbReference type="GO" id="GO:0016020">
    <property type="term" value="C:membrane"/>
    <property type="evidence" value="ECO:0007669"/>
    <property type="project" value="InterPro"/>
</dbReference>
<dbReference type="InterPro" id="IPR023299">
    <property type="entry name" value="ATPase_P-typ_cyto_dom_N"/>
</dbReference>
<dbReference type="InterPro" id="IPR044492">
    <property type="entry name" value="P_typ_ATPase_HD_dom"/>
</dbReference>
<keyword evidence="9" id="KW-1278">Translocase</keyword>
<feature type="domain" description="HMA" evidence="14">
    <location>
        <begin position="16"/>
        <end position="86"/>
    </location>
</feature>
<evidence type="ECO:0000313" key="16">
    <source>
        <dbReference type="EMBL" id="CAL1149369.1"/>
    </source>
</evidence>
<dbReference type="GO" id="GO:0012505">
    <property type="term" value="C:endomembrane system"/>
    <property type="evidence" value="ECO:0007669"/>
    <property type="project" value="UniProtKB-SubCell"/>
</dbReference>
<evidence type="ECO:0000256" key="5">
    <source>
        <dbReference type="ARBA" id="ARBA00022692"/>
    </source>
</evidence>
<dbReference type="InterPro" id="IPR023214">
    <property type="entry name" value="HAD_sf"/>
</dbReference>
<keyword evidence="7" id="KW-0547">Nucleotide-binding</keyword>
<reference evidence="16" key="2">
    <citation type="submission" date="2024-04" db="EMBL/GenBank/DDBJ databases">
        <authorList>
            <person name="Chen Y."/>
            <person name="Shah S."/>
            <person name="Dougan E. K."/>
            <person name="Thang M."/>
            <person name="Chan C."/>
        </authorList>
    </citation>
    <scope>NUCLEOTIDE SEQUENCE [LARGE SCALE GENOMIC DNA]</scope>
</reference>
<dbReference type="PANTHER" id="PTHR43520:SF8">
    <property type="entry name" value="P-TYPE CU(+) TRANSPORTER"/>
    <property type="match status" value="1"/>
</dbReference>
<dbReference type="Pfam" id="PF00122">
    <property type="entry name" value="E1-E2_ATPase"/>
    <property type="match status" value="1"/>
</dbReference>
<dbReference type="EC" id="7.2.2.8" evidence="3"/>
<evidence type="ECO:0000256" key="12">
    <source>
        <dbReference type="SAM" id="MobiDB-lite"/>
    </source>
</evidence>
<dbReference type="PRINTS" id="PR00119">
    <property type="entry name" value="CATATPASE"/>
</dbReference>
<evidence type="ECO:0000256" key="9">
    <source>
        <dbReference type="ARBA" id="ARBA00022967"/>
    </source>
</evidence>
<dbReference type="InterPro" id="IPR059000">
    <property type="entry name" value="ATPase_P-type_domA"/>
</dbReference>
<dbReference type="CDD" id="cd00371">
    <property type="entry name" value="HMA"/>
    <property type="match status" value="1"/>
</dbReference>
<keyword evidence="10 13" id="KW-1133">Transmembrane helix</keyword>
<dbReference type="InterPro" id="IPR008250">
    <property type="entry name" value="ATPase_P-typ_transduc_dom_A_sf"/>
</dbReference>
<evidence type="ECO:0000259" key="14">
    <source>
        <dbReference type="PROSITE" id="PS50846"/>
    </source>
</evidence>
<evidence type="ECO:0000256" key="11">
    <source>
        <dbReference type="ARBA" id="ARBA00023136"/>
    </source>
</evidence>
<dbReference type="InterPro" id="IPR001757">
    <property type="entry name" value="P_typ_ATPase"/>
</dbReference>
<evidence type="ECO:0000256" key="10">
    <source>
        <dbReference type="ARBA" id="ARBA00022989"/>
    </source>
</evidence>
<dbReference type="InterPro" id="IPR036412">
    <property type="entry name" value="HAD-like_sf"/>
</dbReference>
<dbReference type="SUPFAM" id="SSF56784">
    <property type="entry name" value="HAD-like"/>
    <property type="match status" value="1"/>
</dbReference>
<feature type="region of interest" description="Disordered" evidence="12">
    <location>
        <begin position="614"/>
        <end position="642"/>
    </location>
</feature>
<evidence type="ECO:0000256" key="2">
    <source>
        <dbReference type="ARBA" id="ARBA00006024"/>
    </source>
</evidence>
<dbReference type="EMBL" id="CAMXCT020002145">
    <property type="protein sequence ID" value="CAL1149369.1"/>
    <property type="molecule type" value="Genomic_DNA"/>
</dbReference>
<dbReference type="NCBIfam" id="TIGR01494">
    <property type="entry name" value="ATPase_P-type"/>
    <property type="match status" value="1"/>
</dbReference>
<dbReference type="EMBL" id="CAMXCT030002145">
    <property type="protein sequence ID" value="CAL4783306.1"/>
    <property type="molecule type" value="Genomic_DNA"/>
</dbReference>
<comment type="similarity">
    <text evidence="2">Belongs to the cation transport ATPase (P-type) (TC 3.A.3) family. Type IB subfamily.</text>
</comment>
<sequence>MKPGAMDKCSQGLESRHALLQVTGMTCSNCSFAVERAMKQLKCVERCQVDLINGKASVQYRPSLHHGQFTAADLCAEVESIGFDASVLQDLRSSQMRSARATLNLRAEGKGAGKGEVTRELHCMEGILDVTEDCGELAINYDPYRCGARKIVSDLRSLGFEVELVEALKPKGEAVPPGLATAVVLTVAVVVFSDVLPCFKPLDKMLHKHIVPGLPCVTVILGVLATPVQLYCGSRFHWGAYHAISTGVWDMNVLISLGTALCFTYSFMVTFCMIVASHLGVECKAPPPSYFETPCFVITIILVGKYLEAWARGGASEALQQLLALRPHMAHFMGEDGSYEVEDLPAQLLQIGDTLQVFPGEQVPADGLMISNCGFAEFDESLLTGESRPVRKKKGDVIIGGSKCLTGRTEMQVEKLGSETMLSQIMSLVETAQLNRAPVQRVADSVARIFVPSIVALSFLTWMTWYLLVYTWEVIPLSSILDGRKSSWPELDKAFFVLEHGLNVLLIACPCALGLATPTAVMAATGVAAKCGILVRSGAEPLELGSRVKAVVLDKTGTLTVGRPSAVSAAVVCPWALEDHGWQQLLSTFRQHAAALAASRKLVLDVELPTVWVTPDEDGSRSRSPSCNSEASTTASESEDAQARLRLPMPGSSASLARENLRQEAEKALWWAVGSAEISSEHPLAKELMDVAQQKARVPLAKPTNFENMTGVGLHCVLPGDLKVAVASAHHIFTKGCRAPHSLVAWAEAQMSVGSTVVAVSVNDVALGAVALRDKLAPFARACVAQMEMSGVQVWMCTGDHRAAAEAVAKDCGIDKDRVVAQALPADKVRVVKSLQENASPGDAIATRAIVAMVGDGINDAPALAAADLGVAIGAGQNVTVDAADIVLVRNDLRDLLAFFALAKETLRTIWFNFLWAFLFNACSIPLAAGIFWRYRVLINPQIACVLMLGSSLFVVGSSLLLKRFVPPQPPSLV</sequence>
<dbReference type="AlphaFoldDB" id="A0A9P1CQM8"/>
<dbReference type="SUPFAM" id="SSF81653">
    <property type="entry name" value="Calcium ATPase, transduction domain A"/>
    <property type="match status" value="1"/>
</dbReference>
<evidence type="ECO:0000256" key="1">
    <source>
        <dbReference type="ARBA" id="ARBA00004127"/>
    </source>
</evidence>
<dbReference type="FunFam" id="2.70.150.10:FF:000002">
    <property type="entry name" value="Copper-transporting ATPase 1, putative"/>
    <property type="match status" value="1"/>
</dbReference>
<keyword evidence="6" id="KW-0479">Metal-binding</keyword>
<evidence type="ECO:0000256" key="6">
    <source>
        <dbReference type="ARBA" id="ARBA00022723"/>
    </source>
</evidence>
<accession>A0A9P1CQM8</accession>
<evidence type="ECO:0000256" key="8">
    <source>
        <dbReference type="ARBA" id="ARBA00022840"/>
    </source>
</evidence>
<name>A0A9P1CQM8_9DINO</name>
<dbReference type="FunFam" id="3.30.70.100:FF:000001">
    <property type="entry name" value="ATPase copper transporting beta"/>
    <property type="match status" value="1"/>
</dbReference>
<evidence type="ECO:0000313" key="15">
    <source>
        <dbReference type="EMBL" id="CAI3995994.1"/>
    </source>
</evidence>
<feature type="transmembrane region" description="Helical" evidence="13">
    <location>
        <begin position="211"/>
        <end position="231"/>
    </location>
</feature>
<reference evidence="15" key="1">
    <citation type="submission" date="2022-10" db="EMBL/GenBank/DDBJ databases">
        <authorList>
            <person name="Chen Y."/>
            <person name="Dougan E. K."/>
            <person name="Chan C."/>
            <person name="Rhodes N."/>
            <person name="Thang M."/>
        </authorList>
    </citation>
    <scope>NUCLEOTIDE SEQUENCE</scope>
</reference>
<comment type="caution">
    <text evidence="15">The sequence shown here is derived from an EMBL/GenBank/DDBJ whole genome shotgun (WGS) entry which is preliminary data.</text>
</comment>
<keyword evidence="4" id="KW-0813">Transport</keyword>
<evidence type="ECO:0000256" key="7">
    <source>
        <dbReference type="ARBA" id="ARBA00022741"/>
    </source>
</evidence>
<dbReference type="SFLD" id="SFLDF00027">
    <property type="entry name" value="p-type_atpase"/>
    <property type="match status" value="1"/>
</dbReference>
<dbReference type="Pfam" id="PF00702">
    <property type="entry name" value="Hydrolase"/>
    <property type="match status" value="1"/>
</dbReference>
<dbReference type="Proteomes" id="UP001152797">
    <property type="component" value="Unassembled WGS sequence"/>
</dbReference>
<proteinExistence type="inferred from homology"/>
<dbReference type="Gene3D" id="3.40.50.1000">
    <property type="entry name" value="HAD superfamily/HAD-like"/>
    <property type="match status" value="2"/>
</dbReference>
<dbReference type="SUPFAM" id="SSF81665">
    <property type="entry name" value="Calcium ATPase, transmembrane domain M"/>
    <property type="match status" value="1"/>
</dbReference>
<dbReference type="Gene3D" id="2.70.150.10">
    <property type="entry name" value="Calcium-transporting ATPase, cytoplasmic transduction domain A"/>
    <property type="match status" value="1"/>
</dbReference>
<dbReference type="PROSITE" id="PS50846">
    <property type="entry name" value="HMA_2"/>
    <property type="match status" value="1"/>
</dbReference>
<dbReference type="GO" id="GO:0055070">
    <property type="term" value="P:copper ion homeostasis"/>
    <property type="evidence" value="ECO:0007669"/>
    <property type="project" value="TreeGrafter"/>
</dbReference>
<evidence type="ECO:0000256" key="3">
    <source>
        <dbReference type="ARBA" id="ARBA00012517"/>
    </source>
</evidence>
<dbReference type="PROSITE" id="PS00154">
    <property type="entry name" value="ATPASE_E1_E2"/>
    <property type="match status" value="1"/>
</dbReference>
<dbReference type="InterPro" id="IPR006121">
    <property type="entry name" value="HMA_dom"/>
</dbReference>
<comment type="subcellular location">
    <subcellularLocation>
        <location evidence="1">Endomembrane system</location>
        <topology evidence="1">Multi-pass membrane protein</topology>
    </subcellularLocation>
</comment>
<dbReference type="GO" id="GO:0005507">
    <property type="term" value="F:copper ion binding"/>
    <property type="evidence" value="ECO:0007669"/>
    <property type="project" value="TreeGrafter"/>
</dbReference>
<dbReference type="PANTHER" id="PTHR43520">
    <property type="entry name" value="ATP7, ISOFORM B"/>
    <property type="match status" value="1"/>
</dbReference>
<dbReference type="GO" id="GO:0043682">
    <property type="term" value="F:P-type divalent copper transporter activity"/>
    <property type="evidence" value="ECO:0007669"/>
    <property type="project" value="TreeGrafter"/>
</dbReference>
<dbReference type="InterPro" id="IPR018303">
    <property type="entry name" value="ATPase_P-typ_P_site"/>
</dbReference>
<evidence type="ECO:0000256" key="4">
    <source>
        <dbReference type="ARBA" id="ARBA00022448"/>
    </source>
</evidence>
<gene>
    <name evidence="15" type="ORF">C1SCF055_LOCUS22508</name>
</gene>
<feature type="transmembrane region" description="Helical" evidence="13">
    <location>
        <begin position="251"/>
        <end position="276"/>
    </location>
</feature>
<evidence type="ECO:0000256" key="13">
    <source>
        <dbReference type="SAM" id="Phobius"/>
    </source>
</evidence>
<dbReference type="GO" id="GO:0005524">
    <property type="term" value="F:ATP binding"/>
    <property type="evidence" value="ECO:0007669"/>
    <property type="project" value="UniProtKB-KW"/>
</dbReference>
<dbReference type="GO" id="GO:0016887">
    <property type="term" value="F:ATP hydrolysis activity"/>
    <property type="evidence" value="ECO:0007669"/>
    <property type="project" value="InterPro"/>
</dbReference>
<dbReference type="InterPro" id="IPR023298">
    <property type="entry name" value="ATPase_P-typ_TM_dom_sf"/>
</dbReference>
<keyword evidence="5 13" id="KW-0812">Transmembrane</keyword>
<dbReference type="Gene3D" id="3.40.1110.10">
    <property type="entry name" value="Calcium-transporting ATPase, cytoplasmic domain N"/>
    <property type="match status" value="1"/>
</dbReference>
<dbReference type="PRINTS" id="PR00942">
    <property type="entry name" value="CUATPASEI"/>
</dbReference>
<keyword evidence="8" id="KW-0067">ATP-binding</keyword>
<dbReference type="SFLD" id="SFLDS00003">
    <property type="entry name" value="Haloacid_Dehalogenase"/>
    <property type="match status" value="1"/>
</dbReference>
<dbReference type="InterPro" id="IPR036163">
    <property type="entry name" value="HMA_dom_sf"/>
</dbReference>
<evidence type="ECO:0000313" key="17">
    <source>
        <dbReference type="Proteomes" id="UP001152797"/>
    </source>
</evidence>
<dbReference type="SFLD" id="SFLDG00002">
    <property type="entry name" value="C1.7:_P-type_atpase_like"/>
    <property type="match status" value="1"/>
</dbReference>